<keyword evidence="1" id="KW-1133">Transmembrane helix</keyword>
<dbReference type="EMBL" id="LVHI01000020">
    <property type="protein sequence ID" value="OAK53160.1"/>
    <property type="molecule type" value="Genomic_DNA"/>
</dbReference>
<evidence type="ECO:0000313" key="3">
    <source>
        <dbReference type="Proteomes" id="UP000077519"/>
    </source>
</evidence>
<keyword evidence="1" id="KW-0812">Transmembrane</keyword>
<feature type="transmembrane region" description="Helical" evidence="1">
    <location>
        <begin position="34"/>
        <end position="57"/>
    </location>
</feature>
<dbReference type="Proteomes" id="UP000077519">
    <property type="component" value="Unassembled WGS sequence"/>
</dbReference>
<proteinExistence type="predicted"/>
<keyword evidence="1" id="KW-0472">Membrane</keyword>
<organism evidence="2 3">
    <name type="scientific">Rhodococcoides kyotonense</name>
    <dbReference type="NCBI Taxonomy" id="398843"/>
    <lineage>
        <taxon>Bacteria</taxon>
        <taxon>Bacillati</taxon>
        <taxon>Actinomycetota</taxon>
        <taxon>Actinomycetes</taxon>
        <taxon>Mycobacteriales</taxon>
        <taxon>Nocardiaceae</taxon>
        <taxon>Rhodococcoides</taxon>
    </lineage>
</organism>
<name>A0A177YCT6_9NOCA</name>
<accession>A0A177YCT6</accession>
<dbReference type="AlphaFoldDB" id="A0A177YCT6"/>
<evidence type="ECO:0000313" key="2">
    <source>
        <dbReference type="EMBL" id="OAK53160.1"/>
    </source>
</evidence>
<sequence>MQFDAEGRSSWVVPADSTRHTTTVKCPHSTSRELLLIGLVVALGILVALIIVVPALVTG</sequence>
<dbReference type="RefSeq" id="WP_068427436.1">
    <property type="nucleotide sequence ID" value="NZ_LVHI01000020.1"/>
</dbReference>
<protein>
    <submittedName>
        <fullName evidence="2">Uncharacterized protein</fullName>
    </submittedName>
</protein>
<evidence type="ECO:0000256" key="1">
    <source>
        <dbReference type="SAM" id="Phobius"/>
    </source>
</evidence>
<reference evidence="2 3" key="1">
    <citation type="submission" date="2016-03" db="EMBL/GenBank/DDBJ databases">
        <title>Genome sequence of Rhodococcus kyotonensis KB10.</title>
        <authorList>
            <person name="Jeong H."/>
            <person name="Hong C.E."/>
            <person name="Jo S.H."/>
            <person name="Park J.M."/>
        </authorList>
    </citation>
    <scope>NUCLEOTIDE SEQUENCE [LARGE SCALE GENOMIC DNA]</scope>
    <source>
        <strain evidence="2 3">KB10</strain>
    </source>
</reference>
<keyword evidence="3" id="KW-1185">Reference proteome</keyword>
<comment type="caution">
    <text evidence="2">The sequence shown here is derived from an EMBL/GenBank/DDBJ whole genome shotgun (WGS) entry which is preliminary data.</text>
</comment>
<gene>
    <name evidence="2" type="ORF">A3K89_23750</name>
</gene>